<keyword evidence="2" id="KW-1185">Reference proteome</keyword>
<gene>
    <name evidence="1" type="ORF">GCM10022216_27320</name>
</gene>
<evidence type="ECO:0000313" key="2">
    <source>
        <dbReference type="Proteomes" id="UP001500101"/>
    </source>
</evidence>
<comment type="caution">
    <text evidence="1">The sequence shown here is derived from an EMBL/GenBank/DDBJ whole genome shotgun (WGS) entry which is preliminary data.</text>
</comment>
<dbReference type="RefSeq" id="WP_260042087.1">
    <property type="nucleotide sequence ID" value="NZ_BAAAZI010000011.1"/>
</dbReference>
<accession>A0ABP7Z0N6</accession>
<dbReference type="Proteomes" id="UP001500101">
    <property type="component" value="Unassembled WGS sequence"/>
</dbReference>
<evidence type="ECO:0000313" key="1">
    <source>
        <dbReference type="EMBL" id="GAA4144419.1"/>
    </source>
</evidence>
<name>A0ABP7Z0N6_9SPHI</name>
<reference evidence="2" key="1">
    <citation type="journal article" date="2019" name="Int. J. Syst. Evol. Microbiol.">
        <title>The Global Catalogue of Microorganisms (GCM) 10K type strain sequencing project: providing services to taxonomists for standard genome sequencing and annotation.</title>
        <authorList>
            <consortium name="The Broad Institute Genomics Platform"/>
            <consortium name="The Broad Institute Genome Sequencing Center for Infectious Disease"/>
            <person name="Wu L."/>
            <person name="Ma J."/>
        </authorList>
    </citation>
    <scope>NUCLEOTIDE SEQUENCE [LARGE SCALE GENOMIC DNA]</scope>
    <source>
        <strain evidence="2">JCM 16704</strain>
    </source>
</reference>
<protein>
    <submittedName>
        <fullName evidence="1">Uncharacterized protein</fullName>
    </submittedName>
</protein>
<proteinExistence type="predicted"/>
<dbReference type="EMBL" id="BAAAZI010000011">
    <property type="protein sequence ID" value="GAA4144419.1"/>
    <property type="molecule type" value="Genomic_DNA"/>
</dbReference>
<organism evidence="1 2">
    <name type="scientific">Sphingobacterium kyonggiense</name>
    <dbReference type="NCBI Taxonomy" id="714075"/>
    <lineage>
        <taxon>Bacteria</taxon>
        <taxon>Pseudomonadati</taxon>
        <taxon>Bacteroidota</taxon>
        <taxon>Sphingobacteriia</taxon>
        <taxon>Sphingobacteriales</taxon>
        <taxon>Sphingobacteriaceae</taxon>
        <taxon>Sphingobacterium</taxon>
    </lineage>
</organism>
<sequence length="173" mass="20263">MMPYSENGVTVHFPNEDYFFLSECEAYDKLKSFGVKEMDVCWLDKASNVLWMVELKAFDHAENVHFRQVDLSSKDVIEYWLNELFLKSVHTLGMIETNRSGTKKCLIPGIALDTEYKIVHIINVMHGQEEYLSFMKDRLQSQLEPYIKIFNVDSISIIPYNSAKNQKLLKWII</sequence>